<evidence type="ECO:0008006" key="3">
    <source>
        <dbReference type="Google" id="ProtNLM"/>
    </source>
</evidence>
<name>A0ABV6ZP99_9HYPH</name>
<accession>A0ABV6ZP99</accession>
<reference evidence="1 2" key="1">
    <citation type="submission" date="2024-09" db="EMBL/GenBank/DDBJ databases">
        <title>Description of Labrys sedimenti sp. nov., isolated from a diclofenac-degrading enrichment culture, and genome-based reclassification of Labrys portucalensis as a later heterotypic synonym of Labrys neptuniae.</title>
        <authorList>
            <person name="Tancsics A."/>
            <person name="Csepanyi A."/>
        </authorList>
    </citation>
    <scope>NUCLEOTIDE SEQUENCE [LARGE SCALE GENOMIC DNA]</scope>
    <source>
        <strain evidence="1 2">LMG 23412</strain>
    </source>
</reference>
<gene>
    <name evidence="1" type="ORF">ACETRX_30595</name>
</gene>
<sequence length="69" mass="7413">MFALDGEETTSRDIARAQAAAIIGHWRGDDEIVGAIAFSRSGNPGSGHFDEAEILARYGETPDDLFGME</sequence>
<comment type="caution">
    <text evidence="1">The sequence shown here is derived from an EMBL/GenBank/DDBJ whole genome shotgun (WGS) entry which is preliminary data.</text>
</comment>
<proteinExistence type="predicted"/>
<dbReference type="Proteomes" id="UP001595190">
    <property type="component" value="Unassembled WGS sequence"/>
</dbReference>
<dbReference type="RefSeq" id="WP_394314798.1">
    <property type="nucleotide sequence ID" value="NZ_JBHGPK010000026.1"/>
</dbReference>
<dbReference type="EMBL" id="JBHGPK010000026">
    <property type="protein sequence ID" value="MFC2254015.1"/>
    <property type="molecule type" value="Genomic_DNA"/>
</dbReference>
<evidence type="ECO:0000313" key="2">
    <source>
        <dbReference type="Proteomes" id="UP001595190"/>
    </source>
</evidence>
<organism evidence="1 2">
    <name type="scientific">Labrys neptuniae</name>
    <dbReference type="NCBI Taxonomy" id="376174"/>
    <lineage>
        <taxon>Bacteria</taxon>
        <taxon>Pseudomonadati</taxon>
        <taxon>Pseudomonadota</taxon>
        <taxon>Alphaproteobacteria</taxon>
        <taxon>Hyphomicrobiales</taxon>
        <taxon>Xanthobacteraceae</taxon>
        <taxon>Labrys</taxon>
    </lineage>
</organism>
<protein>
    <recommendedName>
        <fullName evidence="3">VWA domain-containing protein</fullName>
    </recommendedName>
</protein>
<evidence type="ECO:0000313" key="1">
    <source>
        <dbReference type="EMBL" id="MFC2254015.1"/>
    </source>
</evidence>